<accession>A0A3B0YZ74</accession>
<dbReference type="Pfam" id="PF16811">
    <property type="entry name" value="TAtT"/>
    <property type="match status" value="1"/>
</dbReference>
<name>A0A3B0YZ74_9ZZZZ</name>
<organism evidence="1">
    <name type="scientific">hydrothermal vent metagenome</name>
    <dbReference type="NCBI Taxonomy" id="652676"/>
    <lineage>
        <taxon>unclassified sequences</taxon>
        <taxon>metagenomes</taxon>
        <taxon>ecological metagenomes</taxon>
    </lineage>
</organism>
<proteinExistence type="predicted"/>
<gene>
    <name evidence="1" type="ORF">MNBD_GAMMA14-395</name>
</gene>
<dbReference type="AlphaFoldDB" id="A0A3B0YZ74"/>
<dbReference type="EMBL" id="UOFM01000442">
    <property type="protein sequence ID" value="VAW82020.1"/>
    <property type="molecule type" value="Genomic_DNA"/>
</dbReference>
<sequence length="290" mass="32176">MGSTLRKHLLIFLLAPLLGACSMGQMVARTSVSIIDGATEAMNSETDLVLAEAAIPANIKLVEGLIVEDPGNPVLLATAAQGLYGYAFGFTELKNRNRAEALYQRGAEYGFRALRSFGVDIDLRRANIDAIDKAVSRLGHNAVPALFWTASCWAKQIDLNRTDPARLAELGSTERLMQRILQLEPDYFAGSVYGYYGVYYGSRAPMFGGDFSLAEKNFSAARAVTEGRLLIFDVLQAEYLERQRLDQTQFHHLLESVINTPVGIFPEMALINQISRARARYLLGLEEEWF</sequence>
<evidence type="ECO:0008006" key="2">
    <source>
        <dbReference type="Google" id="ProtNLM"/>
    </source>
</evidence>
<protein>
    <recommendedName>
        <fullName evidence="2">TRAP transporter T-component</fullName>
    </recommendedName>
</protein>
<dbReference type="InterPro" id="IPR038537">
    <property type="entry name" value="TatT_sf"/>
</dbReference>
<evidence type="ECO:0000313" key="1">
    <source>
        <dbReference type="EMBL" id="VAW82020.1"/>
    </source>
</evidence>
<reference evidence="1" key="1">
    <citation type="submission" date="2018-06" db="EMBL/GenBank/DDBJ databases">
        <authorList>
            <person name="Zhirakovskaya E."/>
        </authorList>
    </citation>
    <scope>NUCLEOTIDE SEQUENCE</scope>
</reference>
<dbReference type="Gene3D" id="1.25.40.920">
    <property type="entry name" value="TRAP transporter T-component"/>
    <property type="match status" value="1"/>
</dbReference>
<dbReference type="InterPro" id="IPR031823">
    <property type="entry name" value="TatT"/>
</dbReference>
<dbReference type="PROSITE" id="PS51257">
    <property type="entry name" value="PROKAR_LIPOPROTEIN"/>
    <property type="match status" value="1"/>
</dbReference>